<dbReference type="RefSeq" id="WP_014182378.1">
    <property type="nucleotide sequence ID" value="NC_016582.1"/>
</dbReference>
<evidence type="ECO:0000313" key="1">
    <source>
        <dbReference type="EMBL" id="ADI12931.1"/>
    </source>
</evidence>
<dbReference type="EMBL" id="CP002047">
    <property type="protein sequence ID" value="ADI12931.1"/>
    <property type="molecule type" value="Genomic_DNA"/>
</dbReference>
<organism evidence="1 2">
    <name type="scientific">Streptomyces bingchenggensis (strain BCW-1)</name>
    <dbReference type="NCBI Taxonomy" id="749414"/>
    <lineage>
        <taxon>Bacteria</taxon>
        <taxon>Bacillati</taxon>
        <taxon>Actinomycetota</taxon>
        <taxon>Actinomycetes</taxon>
        <taxon>Kitasatosporales</taxon>
        <taxon>Streptomycetaceae</taxon>
        <taxon>Streptomyces</taxon>
    </lineage>
</organism>
<dbReference type="AlphaFoldDB" id="D7CD89"/>
<dbReference type="KEGG" id="sbh:SBI_09813"/>
<dbReference type="PATRIC" id="fig|749414.3.peg.10107"/>
<dbReference type="eggNOG" id="COG4974">
    <property type="taxonomic scope" value="Bacteria"/>
</dbReference>
<dbReference type="Proteomes" id="UP000000377">
    <property type="component" value="Chromosome"/>
</dbReference>
<evidence type="ECO:0000313" key="2">
    <source>
        <dbReference type="Proteomes" id="UP000000377"/>
    </source>
</evidence>
<accession>D7CD89</accession>
<dbReference type="HOGENOM" id="CLU_2289990_0_0_11"/>
<proteinExistence type="predicted"/>
<protein>
    <submittedName>
        <fullName evidence="1">Uncharacterized protein</fullName>
    </submittedName>
</protein>
<dbReference type="STRING" id="749414.SBI_09813"/>
<gene>
    <name evidence="1" type="ordered locus">SBI_09813</name>
</gene>
<reference evidence="1 2" key="1">
    <citation type="journal article" date="2010" name="J. Bacteriol.">
        <title>Genome sequence of the milbemycin-producing bacterium Streptomyces bingchenggensis.</title>
        <authorList>
            <person name="Wang X.J."/>
            <person name="Yan Y.J."/>
            <person name="Zhang B."/>
            <person name="An J."/>
            <person name="Wang J.J."/>
            <person name="Tian J."/>
            <person name="Jiang L."/>
            <person name="Chen Y.H."/>
            <person name="Huang S.X."/>
            <person name="Yin M."/>
            <person name="Zhang J."/>
            <person name="Gao A.L."/>
            <person name="Liu C.X."/>
            <person name="Zhu Z.X."/>
            <person name="Xiang W.S."/>
        </authorList>
    </citation>
    <scope>NUCLEOTIDE SEQUENCE [LARGE SCALE GENOMIC DNA]</scope>
    <source>
        <strain evidence="1 2">BCW-1</strain>
    </source>
</reference>
<keyword evidence="2" id="KW-1185">Reference proteome</keyword>
<name>D7CD89_STRBB</name>
<sequence>MVHDGDQVLLRLGEPPSPVPAPVADLLLNRIGNRDNMNTATNGDSRWLFPGRRAGQPMHPDALAALVNSLGIPTVAGRASAIGQHVPSADCRCTAWMPATA</sequence>